<dbReference type="PANTHER" id="PTHR37012:SF2">
    <property type="entry name" value="BZIP DOMAIN-CONTAINING PROTEIN-RELATED"/>
    <property type="match status" value="1"/>
</dbReference>
<organism evidence="2 3">
    <name type="scientific">Exophiala oligosperma</name>
    <dbReference type="NCBI Taxonomy" id="215243"/>
    <lineage>
        <taxon>Eukaryota</taxon>
        <taxon>Fungi</taxon>
        <taxon>Dikarya</taxon>
        <taxon>Ascomycota</taxon>
        <taxon>Pezizomycotina</taxon>
        <taxon>Eurotiomycetes</taxon>
        <taxon>Chaetothyriomycetidae</taxon>
        <taxon>Chaetothyriales</taxon>
        <taxon>Herpotrichiellaceae</taxon>
        <taxon>Exophiala</taxon>
    </lineage>
</organism>
<dbReference type="Gene3D" id="1.20.5.170">
    <property type="match status" value="1"/>
</dbReference>
<protein>
    <recommendedName>
        <fullName evidence="4">BZIP domain-containing protein</fullName>
    </recommendedName>
</protein>
<dbReference type="Proteomes" id="UP000053342">
    <property type="component" value="Unassembled WGS sequence"/>
</dbReference>
<name>A0A0D2DB09_9EURO</name>
<dbReference type="AlphaFoldDB" id="A0A0D2DB09"/>
<sequence>MDAPSPITGSLKPPPRFASSFTGSVCNGGGTSRSSTRRTGAQLERKRRQDRESQRNARERTKKYIASLEERLAELESPTCISDLSKKNEELRQKVDSLETKLQAVVQIATRVSDTNSGGDHAAEAHHLFSATLAHPHDGGRSSASPASTSLKPTCPLTGAVLREKATSAGPTVQRQSAILGVVEVGKRAQIDNASTAPGCPDNGDAEPMVDFNHNYMQVGDIGPSSHTSTTLPPATHGLVLDSRTSVGSLTTANIWGPTSSLGQHNPDGTPSLDAFYVPPGPLWPEKGFPTPQNCAATNIWDAKLIKCINEHQNHLMEFSMSMPEDPELRSILDPRTSQGTADSLTHFLNAPITQWNFELPEKLAMFWLNFVHLKVSQNRIPLEPSRPAAVQLLYVYMVLMVQQYRIYPSEETFNEMPPWFRPCPLQCQVSHPIYIDALPWPHLREKLTFEHRLYPFHLLTPVFCSSLNINWPHNQDMTYVHEASGNLRLSRSFKKHIRKLENWTMKPAFSKQYPELTWAVQVDNAPWHGSAHEN</sequence>
<accession>A0A0D2DB09</accession>
<evidence type="ECO:0000256" key="1">
    <source>
        <dbReference type="SAM" id="MobiDB-lite"/>
    </source>
</evidence>
<dbReference type="GeneID" id="27360296"/>
<keyword evidence="3" id="KW-1185">Reference proteome</keyword>
<dbReference type="InterPro" id="IPR046347">
    <property type="entry name" value="bZIP_sf"/>
</dbReference>
<dbReference type="VEuPathDB" id="FungiDB:PV06_08222"/>
<feature type="compositionally biased region" description="Basic and acidic residues" evidence="1">
    <location>
        <begin position="43"/>
        <end position="59"/>
    </location>
</feature>
<dbReference type="Pfam" id="PF11905">
    <property type="entry name" value="DUF3425"/>
    <property type="match status" value="1"/>
</dbReference>
<dbReference type="EMBL" id="KN847339">
    <property type="protein sequence ID" value="KIW39625.1"/>
    <property type="molecule type" value="Genomic_DNA"/>
</dbReference>
<evidence type="ECO:0008006" key="4">
    <source>
        <dbReference type="Google" id="ProtNLM"/>
    </source>
</evidence>
<dbReference type="SUPFAM" id="SSF57959">
    <property type="entry name" value="Leucine zipper domain"/>
    <property type="match status" value="1"/>
</dbReference>
<dbReference type="GO" id="GO:0003700">
    <property type="term" value="F:DNA-binding transcription factor activity"/>
    <property type="evidence" value="ECO:0007669"/>
    <property type="project" value="InterPro"/>
</dbReference>
<evidence type="ECO:0000313" key="3">
    <source>
        <dbReference type="Proteomes" id="UP000053342"/>
    </source>
</evidence>
<feature type="region of interest" description="Disordered" evidence="1">
    <location>
        <begin position="1"/>
        <end position="61"/>
    </location>
</feature>
<proteinExistence type="predicted"/>
<feature type="compositionally biased region" description="Polar residues" evidence="1">
    <location>
        <begin position="142"/>
        <end position="152"/>
    </location>
</feature>
<dbReference type="OrthoDB" id="4161589at2759"/>
<dbReference type="RefSeq" id="XP_016259841.1">
    <property type="nucleotide sequence ID" value="XM_016409533.1"/>
</dbReference>
<dbReference type="PANTHER" id="PTHR37012">
    <property type="entry name" value="B-ZIP TRANSCRIPTION FACTOR (EUROFUNG)-RELATED"/>
    <property type="match status" value="1"/>
</dbReference>
<reference evidence="2 3" key="1">
    <citation type="submission" date="2015-01" db="EMBL/GenBank/DDBJ databases">
        <title>The Genome Sequence of Exophiala oligosperma CBS72588.</title>
        <authorList>
            <consortium name="The Broad Institute Genomics Platform"/>
            <person name="Cuomo C."/>
            <person name="de Hoog S."/>
            <person name="Gorbushina A."/>
            <person name="Stielow B."/>
            <person name="Teixiera M."/>
            <person name="Abouelleil A."/>
            <person name="Chapman S.B."/>
            <person name="Priest M."/>
            <person name="Young S.K."/>
            <person name="Wortman J."/>
            <person name="Nusbaum C."/>
            <person name="Birren B."/>
        </authorList>
    </citation>
    <scope>NUCLEOTIDE SEQUENCE [LARGE SCALE GENOMIC DNA]</scope>
    <source>
        <strain evidence="2 3">CBS 72588</strain>
    </source>
</reference>
<dbReference type="HOGENOM" id="CLU_020925_1_1_1"/>
<feature type="region of interest" description="Disordered" evidence="1">
    <location>
        <begin position="133"/>
        <end position="152"/>
    </location>
</feature>
<gene>
    <name evidence="2" type="ORF">PV06_08222</name>
</gene>
<dbReference type="InterPro" id="IPR021833">
    <property type="entry name" value="DUF3425"/>
</dbReference>
<dbReference type="CDD" id="cd14688">
    <property type="entry name" value="bZIP_YAP"/>
    <property type="match status" value="1"/>
</dbReference>
<evidence type="ECO:0000313" key="2">
    <source>
        <dbReference type="EMBL" id="KIW39625.1"/>
    </source>
</evidence>